<gene>
    <name evidence="11" type="ORF">H0267_12845</name>
</gene>
<dbReference type="InterPro" id="IPR038765">
    <property type="entry name" value="Papain-like_cys_pep_sf"/>
</dbReference>
<dbReference type="Pfam" id="PF01476">
    <property type="entry name" value="LysM"/>
    <property type="match status" value="2"/>
</dbReference>
<evidence type="ECO:0000256" key="1">
    <source>
        <dbReference type="ARBA" id="ARBA00007074"/>
    </source>
</evidence>
<keyword evidence="4" id="KW-0677">Repeat</keyword>
<dbReference type="PROSITE" id="PS51935">
    <property type="entry name" value="NLPC_P60"/>
    <property type="match status" value="1"/>
</dbReference>
<dbReference type="SUPFAM" id="SSF54001">
    <property type="entry name" value="Cysteine proteinases"/>
    <property type="match status" value="1"/>
</dbReference>
<evidence type="ECO:0000259" key="10">
    <source>
        <dbReference type="PROSITE" id="PS51935"/>
    </source>
</evidence>
<dbReference type="PANTHER" id="PTHR47053:SF1">
    <property type="entry name" value="MUREIN DD-ENDOPEPTIDASE MEPH-RELATED"/>
    <property type="match status" value="1"/>
</dbReference>
<keyword evidence="2" id="KW-0645">Protease</keyword>
<name>A0A931HWD6_9BACI</name>
<keyword evidence="5" id="KW-0378">Hydrolase</keyword>
<dbReference type="InterPro" id="IPR036779">
    <property type="entry name" value="LysM_dom_sf"/>
</dbReference>
<evidence type="ECO:0000256" key="4">
    <source>
        <dbReference type="ARBA" id="ARBA00022737"/>
    </source>
</evidence>
<feature type="signal peptide" evidence="8">
    <location>
        <begin position="1"/>
        <end position="25"/>
    </location>
</feature>
<comment type="similarity">
    <text evidence="1">Belongs to the peptidase C40 family.</text>
</comment>
<dbReference type="PANTHER" id="PTHR47053">
    <property type="entry name" value="MUREIN DD-ENDOPEPTIDASE MEPH-RELATED"/>
    <property type="match status" value="1"/>
</dbReference>
<evidence type="ECO:0000256" key="5">
    <source>
        <dbReference type="ARBA" id="ARBA00022801"/>
    </source>
</evidence>
<dbReference type="PROSITE" id="PS51782">
    <property type="entry name" value="LYSM"/>
    <property type="match status" value="2"/>
</dbReference>
<keyword evidence="3 8" id="KW-0732">Signal</keyword>
<accession>A0A931HWD6</accession>
<evidence type="ECO:0000259" key="9">
    <source>
        <dbReference type="PROSITE" id="PS51782"/>
    </source>
</evidence>
<dbReference type="Gene3D" id="3.10.350.10">
    <property type="entry name" value="LysM domain"/>
    <property type="match status" value="2"/>
</dbReference>
<dbReference type="GO" id="GO:0006508">
    <property type="term" value="P:proteolysis"/>
    <property type="evidence" value="ECO:0007669"/>
    <property type="project" value="UniProtKB-KW"/>
</dbReference>
<dbReference type="InterPro" id="IPR051202">
    <property type="entry name" value="Peptidase_C40"/>
</dbReference>
<feature type="domain" description="NlpC/P60" evidence="10">
    <location>
        <begin position="182"/>
        <end position="305"/>
    </location>
</feature>
<dbReference type="InterPro" id="IPR018392">
    <property type="entry name" value="LysM"/>
</dbReference>
<keyword evidence="12" id="KW-1185">Reference proteome</keyword>
<dbReference type="GO" id="GO:0008234">
    <property type="term" value="F:cysteine-type peptidase activity"/>
    <property type="evidence" value="ECO:0007669"/>
    <property type="project" value="UniProtKB-KW"/>
</dbReference>
<dbReference type="SMART" id="SM00257">
    <property type="entry name" value="LysM"/>
    <property type="match status" value="2"/>
</dbReference>
<feature type="compositionally biased region" description="Basic and acidic residues" evidence="7">
    <location>
        <begin position="164"/>
        <end position="178"/>
    </location>
</feature>
<dbReference type="AlphaFoldDB" id="A0A931HWD6"/>
<protein>
    <submittedName>
        <fullName evidence="11">LysM peptidoglycan-binding domain-containing protein</fullName>
    </submittedName>
</protein>
<evidence type="ECO:0000256" key="7">
    <source>
        <dbReference type="SAM" id="MobiDB-lite"/>
    </source>
</evidence>
<feature type="domain" description="LysM" evidence="9">
    <location>
        <begin position="102"/>
        <end position="145"/>
    </location>
</feature>
<dbReference type="EMBL" id="JADZSC010000003">
    <property type="protein sequence ID" value="MBH0231107.1"/>
    <property type="molecule type" value="Genomic_DNA"/>
</dbReference>
<dbReference type="Pfam" id="PF00877">
    <property type="entry name" value="NLPC_P60"/>
    <property type="match status" value="1"/>
</dbReference>
<dbReference type="InterPro" id="IPR000064">
    <property type="entry name" value="NLP_P60_dom"/>
</dbReference>
<feature type="region of interest" description="Disordered" evidence="7">
    <location>
        <begin position="145"/>
        <end position="179"/>
    </location>
</feature>
<feature type="region of interest" description="Disordered" evidence="7">
    <location>
        <begin position="74"/>
        <end position="104"/>
    </location>
</feature>
<comment type="caution">
    <text evidence="11">The sequence shown here is derived from an EMBL/GenBank/DDBJ whole genome shotgun (WGS) entry which is preliminary data.</text>
</comment>
<evidence type="ECO:0000256" key="8">
    <source>
        <dbReference type="SAM" id="SignalP"/>
    </source>
</evidence>
<evidence type="ECO:0000256" key="2">
    <source>
        <dbReference type="ARBA" id="ARBA00022670"/>
    </source>
</evidence>
<evidence type="ECO:0000256" key="3">
    <source>
        <dbReference type="ARBA" id="ARBA00022729"/>
    </source>
</evidence>
<feature type="chain" id="PRO_5036920699" evidence="8">
    <location>
        <begin position="26"/>
        <end position="306"/>
    </location>
</feature>
<dbReference type="Proteomes" id="UP000614490">
    <property type="component" value="Unassembled WGS sequence"/>
</dbReference>
<evidence type="ECO:0000256" key="6">
    <source>
        <dbReference type="ARBA" id="ARBA00022807"/>
    </source>
</evidence>
<dbReference type="CDD" id="cd00118">
    <property type="entry name" value="LysM"/>
    <property type="match status" value="2"/>
</dbReference>
<proteinExistence type="inferred from homology"/>
<dbReference type="Gene3D" id="3.90.1720.10">
    <property type="entry name" value="endopeptidase domain like (from Nostoc punctiforme)"/>
    <property type="match status" value="1"/>
</dbReference>
<dbReference type="RefSeq" id="WP_197317751.1">
    <property type="nucleotide sequence ID" value="NZ_JADZSC010000003.1"/>
</dbReference>
<organism evidence="11 12">
    <name type="scientific">Halobacillus yeomjeoni</name>
    <dbReference type="NCBI Taxonomy" id="311194"/>
    <lineage>
        <taxon>Bacteria</taxon>
        <taxon>Bacillati</taxon>
        <taxon>Bacillota</taxon>
        <taxon>Bacilli</taxon>
        <taxon>Bacillales</taxon>
        <taxon>Bacillaceae</taxon>
        <taxon>Halobacillus</taxon>
    </lineage>
</organism>
<feature type="domain" description="LysM" evidence="9">
    <location>
        <begin position="27"/>
        <end position="70"/>
    </location>
</feature>
<keyword evidence="6" id="KW-0788">Thiol protease</keyword>
<dbReference type="SUPFAM" id="SSF54106">
    <property type="entry name" value="LysM domain"/>
    <property type="match status" value="2"/>
</dbReference>
<sequence>MKKKMTAVLCGAVLGATLMGTTAYADQTYRVTSGDTLWGISMKHGATVSDLKSWNNLNTDLIFIGQKLIVGKDKQTAPAPAAPKKEEKTKSPTPTPTPTTSTTYTVSYGDTLWRIATSHNVSVTDIKTWNGLSSSVIFPGQRLKVSAPESSVPQPDPEPAAPEQPKEKPKEEPKDNSNEAKAMTGAALIEEGMKHIGSPYQWAGTSPAGFDCSGFLHYVFAQFDKTIPRSVATIHAYPSFKIVEETERKPGDIVFFETYRPGPSHAGIYLGDDRFIHSGSSSGVTISDMNSRYWHDRYLGSKRYID</sequence>
<reference evidence="11 12" key="1">
    <citation type="journal article" date="2005" name="Int. J. Syst. Evol. Microbiol.">
        <title>Halobacillus yeomjeoni sp. nov., isolated from a marine solar saltern in Korea.</title>
        <authorList>
            <person name="Yoon J.H."/>
            <person name="Kang S.J."/>
            <person name="Lee C.H."/>
            <person name="Oh H.W."/>
            <person name="Oh T.K."/>
        </authorList>
    </citation>
    <scope>NUCLEOTIDE SEQUENCE [LARGE SCALE GENOMIC DNA]</scope>
    <source>
        <strain evidence="11 12">KCTC 3957</strain>
    </source>
</reference>
<evidence type="ECO:0000313" key="11">
    <source>
        <dbReference type="EMBL" id="MBH0231107.1"/>
    </source>
</evidence>
<evidence type="ECO:0000313" key="12">
    <source>
        <dbReference type="Proteomes" id="UP000614490"/>
    </source>
</evidence>